<evidence type="ECO:0000313" key="1">
    <source>
        <dbReference type="EMBL" id="TDU32047.1"/>
    </source>
</evidence>
<protein>
    <submittedName>
        <fullName evidence="1">Uncharacterized protein</fullName>
    </submittedName>
</protein>
<dbReference type="AlphaFoldDB" id="A0A4S3K853"/>
<name>A0A4S3K853_9GAMM</name>
<comment type="caution">
    <text evidence="1">The sequence shown here is derived from an EMBL/GenBank/DDBJ whole genome shotgun (WGS) entry which is preliminary data.</text>
</comment>
<accession>A0A4S3K853</accession>
<sequence>MVLDSVNAAGTGRSLAESDFRLICLNGFGDGWNHYAHSMCWFDGRIFVGTSRANFAALRLAGERPGINPWPIECPKDLYDLDRRAQIWEYTPATDTWRLAFRSPVVHGNNGRDDVPSYIGFRGMAVIQADGDPKPCLYVSAWSPHTAHSPDVLRSEDGVTFRPIKRPKFGPAVRTCRALELFDGRVHLSPTGSGTSKGFIQDIGSEAIVYANADLTQETWVAASEEGFGNPDNATVFELAQFDGHLYGGTVNPATGTEVWKTRGGTPPYRWTKVYDRGAGRGRNNEGSGAMCEFKGALYIGCGIINGGFHRSAGIGPAAAELIRVWPDDSWDLIVGDPRSTEQGLKFPLSGLGAGFDSLFNGYIWRLCEHDGWLYAGTYCWLNLLPYMAINAWPEDMVTLIRRWGLEELVSRQGGSELWRTPDGVHWEAVTRNGFGNKYNWGIRNIVSTPHGLFVATANPFGPKIALKRNGEWEYVPNPRGGCEVWLGQPGGNPA</sequence>
<dbReference type="EMBL" id="SOBT01000008">
    <property type="protein sequence ID" value="TDU32047.1"/>
    <property type="molecule type" value="Genomic_DNA"/>
</dbReference>
<gene>
    <name evidence="1" type="ORF">DFR24_1435</name>
</gene>
<keyword evidence="2" id="KW-1185">Reference proteome</keyword>
<organism evidence="1 2">
    <name type="scientific">Panacagrimonas perspica</name>
    <dbReference type="NCBI Taxonomy" id="381431"/>
    <lineage>
        <taxon>Bacteria</taxon>
        <taxon>Pseudomonadati</taxon>
        <taxon>Pseudomonadota</taxon>
        <taxon>Gammaproteobacteria</taxon>
        <taxon>Nevskiales</taxon>
        <taxon>Nevskiaceae</taxon>
        <taxon>Panacagrimonas</taxon>
    </lineage>
</organism>
<proteinExistence type="predicted"/>
<dbReference type="Proteomes" id="UP000295341">
    <property type="component" value="Unassembled WGS sequence"/>
</dbReference>
<reference evidence="1 2" key="1">
    <citation type="submission" date="2019-03" db="EMBL/GenBank/DDBJ databases">
        <title>Genomic Encyclopedia of Type Strains, Phase IV (KMG-IV): sequencing the most valuable type-strain genomes for metagenomic binning, comparative biology and taxonomic classification.</title>
        <authorList>
            <person name="Goeker M."/>
        </authorList>
    </citation>
    <scope>NUCLEOTIDE SEQUENCE [LARGE SCALE GENOMIC DNA]</scope>
    <source>
        <strain evidence="1 2">DSM 26377</strain>
    </source>
</reference>
<dbReference type="RefSeq" id="WP_162851090.1">
    <property type="nucleotide sequence ID" value="NZ_MWIN01000004.1"/>
</dbReference>
<evidence type="ECO:0000313" key="2">
    <source>
        <dbReference type="Proteomes" id="UP000295341"/>
    </source>
</evidence>